<dbReference type="PANTHER" id="PTHR42743">
    <property type="entry name" value="AMINO-ACID AMINOTRANSFERASE"/>
    <property type="match status" value="1"/>
</dbReference>
<dbReference type="PANTHER" id="PTHR42743:SF13">
    <property type="entry name" value="P-LOOP CONTAINING NUCLEOSIDE TRIPHOSPHATE HYDROLASE PROTEIN"/>
    <property type="match status" value="1"/>
</dbReference>
<name>D2YGG0_VIBMI</name>
<organism evidence="2 3">
    <name type="scientific">Vibrio mimicus VM603</name>
    <dbReference type="NCBI Taxonomy" id="671074"/>
    <lineage>
        <taxon>Bacteria</taxon>
        <taxon>Pseudomonadati</taxon>
        <taxon>Pseudomonadota</taxon>
        <taxon>Gammaproteobacteria</taxon>
        <taxon>Vibrionales</taxon>
        <taxon>Vibrionaceae</taxon>
        <taxon>Vibrio</taxon>
    </lineage>
</organism>
<dbReference type="GO" id="GO:0046394">
    <property type="term" value="P:carboxylic acid biosynthetic process"/>
    <property type="evidence" value="ECO:0007669"/>
    <property type="project" value="UniProtKB-ARBA"/>
</dbReference>
<dbReference type="Pfam" id="PF01063">
    <property type="entry name" value="Aminotran_4"/>
    <property type="match status" value="1"/>
</dbReference>
<dbReference type="InterPro" id="IPR001544">
    <property type="entry name" value="Aminotrans_IV"/>
</dbReference>
<sequence>MRAYAISETKFVQLGFNIMTTSIFTYQTLLNGQLVPSSEMTNLAFSGFAHFTALQVRNKRIKGLDLHLGRLRIASIKLYGRALSDDLVLSHINLAIKNGPENQSITIIIFSPKGEFTTESMHSEPAILIRTSPPENGPLGPLRLAVIHHERTLPEIKHVGEIGKTYYLHQAKRQGFDDAVFINKNGNLSEGTIWNLAFWDGESVIWPKADMLEGTMMEIIKRQLTKLNIPQRCESIDLNQLSKLKGAVVMNSWTPGICVTEISSNKFKGSDQLVSILRKAYHCEPEENVLMDKI</sequence>
<dbReference type="AlphaFoldDB" id="D2YGG0"/>
<evidence type="ECO:0008006" key="4">
    <source>
        <dbReference type="Google" id="ProtNLM"/>
    </source>
</evidence>
<dbReference type="NCBIfam" id="NF006734">
    <property type="entry name" value="PRK09266.1"/>
    <property type="match status" value="1"/>
</dbReference>
<dbReference type="GO" id="GO:0003824">
    <property type="term" value="F:catalytic activity"/>
    <property type="evidence" value="ECO:0007669"/>
    <property type="project" value="InterPro"/>
</dbReference>
<dbReference type="InterPro" id="IPR043132">
    <property type="entry name" value="BCAT-like_C"/>
</dbReference>
<accession>D2YGG0</accession>
<reference evidence="2 3" key="1">
    <citation type="journal article" date="2009" name="BMC Evol. Biol.">
        <title>Genomic taxonomy of Vibrios.</title>
        <authorList>
            <person name="Thompson C.C."/>
            <person name="Vicente A.C."/>
            <person name="Souza R.C."/>
            <person name="Vasconcelos A.T."/>
            <person name="Vesth T."/>
            <person name="Alves N.Jr."/>
            <person name="Ussery D.W."/>
            <person name="Iida T."/>
            <person name="Thompson F.L."/>
        </authorList>
    </citation>
    <scope>NUCLEOTIDE SEQUENCE [LARGE SCALE GENOMIC DNA]</scope>
    <source>
        <strain evidence="2 3">VM603</strain>
    </source>
</reference>
<proteinExistence type="inferred from homology"/>
<dbReference type="InterPro" id="IPR050571">
    <property type="entry name" value="Class-IV_PLP-Dep_Aminotrnsfr"/>
</dbReference>
<comment type="caution">
    <text evidence="2">The sequence shown here is derived from an EMBL/GenBank/DDBJ whole genome shotgun (WGS) entry which is preliminary data.</text>
</comment>
<dbReference type="SUPFAM" id="SSF56752">
    <property type="entry name" value="D-aminoacid aminotransferase-like PLP-dependent enzymes"/>
    <property type="match status" value="1"/>
</dbReference>
<dbReference type="Gene3D" id="3.20.10.10">
    <property type="entry name" value="D-amino Acid Aminotransferase, subunit A, domain 2"/>
    <property type="match status" value="1"/>
</dbReference>
<evidence type="ECO:0000256" key="1">
    <source>
        <dbReference type="ARBA" id="ARBA00009320"/>
    </source>
</evidence>
<evidence type="ECO:0000313" key="3">
    <source>
        <dbReference type="Proteomes" id="UP000004827"/>
    </source>
</evidence>
<protein>
    <recommendedName>
        <fullName evidence="4">Aminotransferase class IV</fullName>
    </recommendedName>
</protein>
<evidence type="ECO:0000313" key="2">
    <source>
        <dbReference type="EMBL" id="EEW06155.1"/>
    </source>
</evidence>
<comment type="similarity">
    <text evidence="1">Belongs to the class-IV pyridoxal-phosphate-dependent aminotransferase family.</text>
</comment>
<dbReference type="InterPro" id="IPR036038">
    <property type="entry name" value="Aminotransferase-like"/>
</dbReference>
<dbReference type="EMBL" id="ACYU01000126">
    <property type="protein sequence ID" value="EEW06155.1"/>
    <property type="molecule type" value="Genomic_DNA"/>
</dbReference>
<gene>
    <name evidence="2" type="ORF">VMB_26070</name>
</gene>
<dbReference type="Proteomes" id="UP000004827">
    <property type="component" value="Unassembled WGS sequence"/>
</dbReference>